<organism evidence="3 4">
    <name type="scientific">Galendromus occidentalis</name>
    <name type="common">western predatory mite</name>
    <dbReference type="NCBI Taxonomy" id="34638"/>
    <lineage>
        <taxon>Eukaryota</taxon>
        <taxon>Metazoa</taxon>
        <taxon>Ecdysozoa</taxon>
        <taxon>Arthropoda</taxon>
        <taxon>Chelicerata</taxon>
        <taxon>Arachnida</taxon>
        <taxon>Acari</taxon>
        <taxon>Parasitiformes</taxon>
        <taxon>Mesostigmata</taxon>
        <taxon>Gamasina</taxon>
        <taxon>Phytoseioidea</taxon>
        <taxon>Phytoseiidae</taxon>
        <taxon>Typhlodrominae</taxon>
        <taxon>Galendromus</taxon>
    </lineage>
</organism>
<name>A0AAJ7WJB2_9ACAR</name>
<dbReference type="InterPro" id="IPR008979">
    <property type="entry name" value="Galactose-bd-like_sf"/>
</dbReference>
<feature type="compositionally biased region" description="Polar residues" evidence="1">
    <location>
        <begin position="279"/>
        <end position="288"/>
    </location>
</feature>
<dbReference type="SMART" id="SM00225">
    <property type="entry name" value="BTB"/>
    <property type="match status" value="1"/>
</dbReference>
<evidence type="ECO:0000256" key="1">
    <source>
        <dbReference type="SAM" id="MobiDB-lite"/>
    </source>
</evidence>
<dbReference type="GeneID" id="114828364"/>
<dbReference type="Gene3D" id="1.25.40.420">
    <property type="match status" value="1"/>
</dbReference>
<dbReference type="SMART" id="SM00875">
    <property type="entry name" value="BACK"/>
    <property type="match status" value="1"/>
</dbReference>
<evidence type="ECO:0000259" key="2">
    <source>
        <dbReference type="PROSITE" id="PS50097"/>
    </source>
</evidence>
<dbReference type="InterPro" id="IPR052407">
    <property type="entry name" value="BTB_POZ_domain_cont_9"/>
</dbReference>
<feature type="domain" description="BTB" evidence="2">
    <location>
        <begin position="21"/>
        <end position="88"/>
    </location>
</feature>
<dbReference type="Proteomes" id="UP000694867">
    <property type="component" value="Unplaced"/>
</dbReference>
<dbReference type="RefSeq" id="XP_028968043.1">
    <property type="nucleotide sequence ID" value="XM_029112210.1"/>
</dbReference>
<proteinExistence type="predicted"/>
<gene>
    <name evidence="4" type="primary">LOC114828364</name>
</gene>
<dbReference type="GO" id="GO:0005737">
    <property type="term" value="C:cytoplasm"/>
    <property type="evidence" value="ECO:0007669"/>
    <property type="project" value="TreeGrafter"/>
</dbReference>
<keyword evidence="3" id="KW-1185">Reference proteome</keyword>
<feature type="region of interest" description="Disordered" evidence="1">
    <location>
        <begin position="269"/>
        <end position="301"/>
    </location>
</feature>
<accession>A0AAJ7WJB2</accession>
<dbReference type="SUPFAM" id="SSF49785">
    <property type="entry name" value="Galactose-binding domain-like"/>
    <property type="match status" value="1"/>
</dbReference>
<dbReference type="GO" id="GO:0050804">
    <property type="term" value="P:modulation of chemical synaptic transmission"/>
    <property type="evidence" value="ECO:0007669"/>
    <property type="project" value="TreeGrafter"/>
</dbReference>
<dbReference type="KEGG" id="goe:114828364"/>
<dbReference type="GO" id="GO:0048512">
    <property type="term" value="P:circadian behavior"/>
    <property type="evidence" value="ECO:0007669"/>
    <property type="project" value="TreeGrafter"/>
</dbReference>
<dbReference type="InterPro" id="IPR000210">
    <property type="entry name" value="BTB/POZ_dom"/>
</dbReference>
<evidence type="ECO:0000313" key="3">
    <source>
        <dbReference type="Proteomes" id="UP000694867"/>
    </source>
</evidence>
<dbReference type="Gene3D" id="3.30.710.10">
    <property type="entry name" value="Potassium Channel Kv1.1, Chain A"/>
    <property type="match status" value="1"/>
</dbReference>
<dbReference type="Gene3D" id="2.60.120.260">
    <property type="entry name" value="Galactose-binding domain-like"/>
    <property type="match status" value="1"/>
</dbReference>
<dbReference type="PANTHER" id="PTHR46306:SF1">
    <property type="entry name" value="BTB_POZ DOMAIN-CONTAINING PROTEIN 9"/>
    <property type="match status" value="1"/>
</dbReference>
<reference evidence="4" key="1">
    <citation type="submission" date="2025-08" db="UniProtKB">
        <authorList>
            <consortium name="RefSeq"/>
        </authorList>
    </citation>
    <scope>IDENTIFICATION</scope>
</reference>
<dbReference type="InterPro" id="IPR011333">
    <property type="entry name" value="SKP1/BTB/POZ_sf"/>
</dbReference>
<dbReference type="Pfam" id="PF07707">
    <property type="entry name" value="BACK"/>
    <property type="match status" value="1"/>
</dbReference>
<evidence type="ECO:0000313" key="4">
    <source>
        <dbReference type="RefSeq" id="XP_028968043.1"/>
    </source>
</evidence>
<dbReference type="GO" id="GO:0008344">
    <property type="term" value="P:adult locomotory behavior"/>
    <property type="evidence" value="ECO:0007669"/>
    <property type="project" value="TreeGrafter"/>
</dbReference>
<sequence length="556" mass="61936">MEHTCDLATQIGSALFSEKFSDVTFIVEGVSLPAHKIILATSCEYFRALLCGEMKESRQSEITLRSVPLGAFKILMKFIYTAQIDFSGLDDDLLLELLELAHLYGFGKLQDSLCGHLETVLSIENVCVFFEAAHELQLPALEKVCCGIMDQVPDAVLKSESFYNLSVASVSKIISRDTFCAEEIEIFKSVQRWLESNSHREDPSKASLLEAVRLPLIGLGDLATIVRDSGLIPADLLMDAIRERENPIHNNSFFRGVVAKEANLATPEQGATKLKLKNDGSNETNSDNDVPAAPPKYESGPMPRYGSDLRIDPVCGLVVGLRTVFIISNIKFELPAGASHSYYVEVSVNLVDWVRLIDHSKYPCRSFQNLYFEPRALRYIRVMPAKESVNGDMFVTGFGASYIEEDIQFHQGLVEPAKNVASVELGAKVIEGGGGEDGMLGGTEDSTFASAGWTYGRFITIQLPQPYAVNSIRMKLPEDKEYCYYIETSLDLDNWTRVVDRTGELCCSWQVFSFQTLPVIFIRIVTTFTVDHLGLFCKNFECRGRRGRSVPAGERR</sequence>
<dbReference type="Pfam" id="PF00651">
    <property type="entry name" value="BTB"/>
    <property type="match status" value="1"/>
</dbReference>
<dbReference type="AlphaFoldDB" id="A0AAJ7WJB2"/>
<dbReference type="InterPro" id="IPR011705">
    <property type="entry name" value="BACK"/>
</dbReference>
<dbReference type="PROSITE" id="PS50097">
    <property type="entry name" value="BTB"/>
    <property type="match status" value="1"/>
</dbReference>
<dbReference type="SUPFAM" id="SSF54695">
    <property type="entry name" value="POZ domain"/>
    <property type="match status" value="1"/>
</dbReference>
<protein>
    <submittedName>
        <fullName evidence="4">BTB/POZ domain-containing protein 9-like</fullName>
    </submittedName>
</protein>
<dbReference type="PANTHER" id="PTHR46306">
    <property type="entry name" value="BTB/POZ DOMAIN-CONTAINING PROTEIN 9"/>
    <property type="match status" value="1"/>
</dbReference>